<feature type="transmembrane region" description="Helical" evidence="4">
    <location>
        <begin position="258"/>
        <end position="279"/>
    </location>
</feature>
<name>A0A1H7H159_9RHOB</name>
<dbReference type="EMBL" id="FNZQ01000001">
    <property type="protein sequence ID" value="SEK41845.1"/>
    <property type="molecule type" value="Genomic_DNA"/>
</dbReference>
<proteinExistence type="predicted"/>
<feature type="transmembrane region" description="Helical" evidence="4">
    <location>
        <begin position="291"/>
        <end position="309"/>
    </location>
</feature>
<keyword evidence="3 4" id="KW-0472">Membrane</keyword>
<feature type="transmembrane region" description="Helical" evidence="4">
    <location>
        <begin position="117"/>
        <end position="136"/>
    </location>
</feature>
<sequence>MKGPAAYLRFLRDNAAFLSAGVLICFTSSFGQTYFISLFADGIKADFGLTDGEWGLAYTVATTTSAMAMVLAGGLTDRLRVRHLAMFAAGGLALSSLAMANAQSVIALIATVLALRFFGQGLMTHISAVAMARWFVATRGKALSVASMGFALGQAILPIVFVALLALGDWRRLWLVAAALVLLAMPVILRLLRAERTPQSLAADTPVAGMGGHHWTRGNMLRHWLFWALIPLLLGPPAFGTALFFHQVHLTTVKGWALVDYVALMPLFMLVSVVTTFASGAALDRIGTGRLMSIYLLPFALAFLVLGQSESLAGAALGLMTLGLGTGAQATVPTAFWAEYYGTRHLGSIKAMAVAIMVLGSAIGPGLTGVLIDAGYDLPEQMPAIAVYFVISAILATLAVRRAKASLTSKIDIVRA</sequence>
<dbReference type="RefSeq" id="WP_092759494.1">
    <property type="nucleotide sequence ID" value="NZ_FNZQ01000001.1"/>
</dbReference>
<dbReference type="PANTHER" id="PTHR11360:SF308">
    <property type="entry name" value="BLL3089 PROTEIN"/>
    <property type="match status" value="1"/>
</dbReference>
<feature type="domain" description="Major facilitator superfamily (MFS) profile" evidence="5">
    <location>
        <begin position="17"/>
        <end position="404"/>
    </location>
</feature>
<evidence type="ECO:0000313" key="7">
    <source>
        <dbReference type="Proteomes" id="UP000199283"/>
    </source>
</evidence>
<dbReference type="PROSITE" id="PS50850">
    <property type="entry name" value="MFS"/>
    <property type="match status" value="1"/>
</dbReference>
<organism evidence="6 7">
    <name type="scientific">Jannaschia helgolandensis</name>
    <dbReference type="NCBI Taxonomy" id="188906"/>
    <lineage>
        <taxon>Bacteria</taxon>
        <taxon>Pseudomonadati</taxon>
        <taxon>Pseudomonadota</taxon>
        <taxon>Alphaproteobacteria</taxon>
        <taxon>Rhodobacterales</taxon>
        <taxon>Roseobacteraceae</taxon>
        <taxon>Jannaschia</taxon>
    </lineage>
</organism>
<accession>A0A1H7H159</accession>
<gene>
    <name evidence="6" type="ORF">SAMN04488526_0527</name>
</gene>
<protein>
    <submittedName>
        <fullName evidence="6">Predicted arabinose efflux permease, MFS family</fullName>
    </submittedName>
</protein>
<feature type="transmembrane region" description="Helical" evidence="4">
    <location>
        <begin position="349"/>
        <end position="372"/>
    </location>
</feature>
<feature type="transmembrane region" description="Helical" evidence="4">
    <location>
        <begin position="224"/>
        <end position="246"/>
    </location>
</feature>
<evidence type="ECO:0000256" key="2">
    <source>
        <dbReference type="ARBA" id="ARBA00022989"/>
    </source>
</evidence>
<reference evidence="6 7" key="1">
    <citation type="submission" date="2016-10" db="EMBL/GenBank/DDBJ databases">
        <authorList>
            <person name="de Groot N.N."/>
        </authorList>
    </citation>
    <scope>NUCLEOTIDE SEQUENCE [LARGE SCALE GENOMIC DNA]</scope>
    <source>
        <strain evidence="6 7">DSM 14858</strain>
    </source>
</reference>
<dbReference type="PANTHER" id="PTHR11360">
    <property type="entry name" value="MONOCARBOXYLATE TRANSPORTER"/>
    <property type="match status" value="1"/>
</dbReference>
<dbReference type="InterPro" id="IPR011701">
    <property type="entry name" value="MFS"/>
</dbReference>
<evidence type="ECO:0000256" key="1">
    <source>
        <dbReference type="ARBA" id="ARBA00022692"/>
    </source>
</evidence>
<keyword evidence="1 4" id="KW-0812">Transmembrane</keyword>
<dbReference type="SUPFAM" id="SSF103473">
    <property type="entry name" value="MFS general substrate transporter"/>
    <property type="match status" value="1"/>
</dbReference>
<dbReference type="Gene3D" id="1.20.1250.20">
    <property type="entry name" value="MFS general substrate transporter like domains"/>
    <property type="match status" value="2"/>
</dbReference>
<feature type="transmembrane region" description="Helical" evidence="4">
    <location>
        <begin position="315"/>
        <end position="337"/>
    </location>
</feature>
<feature type="transmembrane region" description="Helical" evidence="4">
    <location>
        <begin position="148"/>
        <end position="167"/>
    </location>
</feature>
<dbReference type="AlphaFoldDB" id="A0A1H7H159"/>
<dbReference type="InterPro" id="IPR050327">
    <property type="entry name" value="Proton-linked_MCT"/>
</dbReference>
<evidence type="ECO:0000256" key="3">
    <source>
        <dbReference type="ARBA" id="ARBA00023136"/>
    </source>
</evidence>
<feature type="transmembrane region" description="Helical" evidence="4">
    <location>
        <begin position="55"/>
        <end position="75"/>
    </location>
</feature>
<dbReference type="GO" id="GO:0022857">
    <property type="term" value="F:transmembrane transporter activity"/>
    <property type="evidence" value="ECO:0007669"/>
    <property type="project" value="InterPro"/>
</dbReference>
<dbReference type="InterPro" id="IPR020846">
    <property type="entry name" value="MFS_dom"/>
</dbReference>
<feature type="transmembrane region" description="Helical" evidence="4">
    <location>
        <begin position="384"/>
        <end position="400"/>
    </location>
</feature>
<dbReference type="InterPro" id="IPR036259">
    <property type="entry name" value="MFS_trans_sf"/>
</dbReference>
<feature type="transmembrane region" description="Helical" evidence="4">
    <location>
        <begin position="87"/>
        <end position="111"/>
    </location>
</feature>
<dbReference type="OrthoDB" id="1404228at2"/>
<evidence type="ECO:0000313" key="6">
    <source>
        <dbReference type="EMBL" id="SEK41845.1"/>
    </source>
</evidence>
<feature type="transmembrane region" description="Helical" evidence="4">
    <location>
        <begin position="173"/>
        <end position="192"/>
    </location>
</feature>
<dbReference type="Proteomes" id="UP000199283">
    <property type="component" value="Unassembled WGS sequence"/>
</dbReference>
<keyword evidence="7" id="KW-1185">Reference proteome</keyword>
<evidence type="ECO:0000259" key="5">
    <source>
        <dbReference type="PROSITE" id="PS50850"/>
    </source>
</evidence>
<evidence type="ECO:0000256" key="4">
    <source>
        <dbReference type="SAM" id="Phobius"/>
    </source>
</evidence>
<dbReference type="STRING" id="188906.SAMN04488526_0527"/>
<keyword evidence="2 4" id="KW-1133">Transmembrane helix</keyword>
<dbReference type="Pfam" id="PF07690">
    <property type="entry name" value="MFS_1"/>
    <property type="match status" value="1"/>
</dbReference>